<gene>
    <name evidence="2" type="ORF">PGLA2088_LOCUS18679</name>
</gene>
<name>A0A813JDI4_POLGL</name>
<evidence type="ECO:0000313" key="2">
    <source>
        <dbReference type="EMBL" id="CAE8673783.1"/>
    </source>
</evidence>
<keyword evidence="1" id="KW-0812">Transmembrane</keyword>
<dbReference type="EMBL" id="CAJNNW010024695">
    <property type="protein sequence ID" value="CAE8673783.1"/>
    <property type="molecule type" value="Genomic_DNA"/>
</dbReference>
<evidence type="ECO:0000313" key="3">
    <source>
        <dbReference type="Proteomes" id="UP000626109"/>
    </source>
</evidence>
<dbReference type="Proteomes" id="UP000626109">
    <property type="component" value="Unassembled WGS sequence"/>
</dbReference>
<feature type="transmembrane region" description="Helical" evidence="1">
    <location>
        <begin position="64"/>
        <end position="84"/>
    </location>
</feature>
<evidence type="ECO:0000256" key="1">
    <source>
        <dbReference type="SAM" id="Phobius"/>
    </source>
</evidence>
<reference evidence="2" key="1">
    <citation type="submission" date="2021-02" db="EMBL/GenBank/DDBJ databases">
        <authorList>
            <person name="Dougan E. K."/>
            <person name="Rhodes N."/>
            <person name="Thang M."/>
            <person name="Chan C."/>
        </authorList>
    </citation>
    <scope>NUCLEOTIDE SEQUENCE</scope>
</reference>
<comment type="caution">
    <text evidence="2">The sequence shown here is derived from an EMBL/GenBank/DDBJ whole genome shotgun (WGS) entry which is preliminary data.</text>
</comment>
<organism evidence="2 3">
    <name type="scientific">Polarella glacialis</name>
    <name type="common">Dinoflagellate</name>
    <dbReference type="NCBI Taxonomy" id="89957"/>
    <lineage>
        <taxon>Eukaryota</taxon>
        <taxon>Sar</taxon>
        <taxon>Alveolata</taxon>
        <taxon>Dinophyceae</taxon>
        <taxon>Suessiales</taxon>
        <taxon>Suessiaceae</taxon>
        <taxon>Polarella</taxon>
    </lineage>
</organism>
<dbReference type="AlphaFoldDB" id="A0A813JDI4"/>
<accession>A0A813JDI4</accession>
<protein>
    <submittedName>
        <fullName evidence="2">Uncharacterized protein</fullName>
    </submittedName>
</protein>
<keyword evidence="1" id="KW-1133">Transmembrane helix</keyword>
<sequence length="137" mass="14410">SSGGAFSELFSTESALRRLGAPELHATEASLRPSLRRLVSPCLLAIVPEAAHAAASTEMDSSGIFQVLLVVVIIGVAVGLVTFAKPEQEEWQKELDEVMTAKEWERSDGANGLSICQKCGRLCGAYCSNCSGLGGTP</sequence>
<proteinExistence type="predicted"/>
<keyword evidence="1" id="KW-0472">Membrane</keyword>
<feature type="non-terminal residue" evidence="2">
    <location>
        <position position="1"/>
    </location>
</feature>